<dbReference type="OrthoDB" id="1431348at2"/>
<dbReference type="AlphaFoldDB" id="A0A2R8BTI2"/>
<gene>
    <name evidence="2" type="ORF">PAA8504_01298</name>
</gene>
<evidence type="ECO:0000313" key="2">
    <source>
        <dbReference type="EMBL" id="SPJ23487.1"/>
    </source>
</evidence>
<keyword evidence="3" id="KW-1185">Reference proteome</keyword>
<organism evidence="2 3">
    <name type="scientific">Palleronia abyssalis</name>
    <dbReference type="NCBI Taxonomy" id="1501240"/>
    <lineage>
        <taxon>Bacteria</taxon>
        <taxon>Pseudomonadati</taxon>
        <taxon>Pseudomonadota</taxon>
        <taxon>Alphaproteobacteria</taxon>
        <taxon>Rhodobacterales</taxon>
        <taxon>Roseobacteraceae</taxon>
        <taxon>Palleronia</taxon>
    </lineage>
</organism>
<evidence type="ECO:0008006" key="4">
    <source>
        <dbReference type="Google" id="ProtNLM"/>
    </source>
</evidence>
<proteinExistence type="predicted"/>
<feature type="compositionally biased region" description="Basic and acidic residues" evidence="1">
    <location>
        <begin position="299"/>
        <end position="315"/>
    </location>
</feature>
<dbReference type="SUPFAM" id="SSF52540">
    <property type="entry name" value="P-loop containing nucleoside triphosphate hydrolases"/>
    <property type="match status" value="1"/>
</dbReference>
<accession>A0A2R8BTI2</accession>
<evidence type="ECO:0000313" key="3">
    <source>
        <dbReference type="Proteomes" id="UP000244912"/>
    </source>
</evidence>
<evidence type="ECO:0000256" key="1">
    <source>
        <dbReference type="SAM" id="MobiDB-lite"/>
    </source>
</evidence>
<protein>
    <recommendedName>
        <fullName evidence="4">Sulfotransferase domain-containing protein</fullName>
    </recommendedName>
</protein>
<dbReference type="Pfam" id="PF13469">
    <property type="entry name" value="Sulfotransfer_3"/>
    <property type="match status" value="1"/>
</dbReference>
<dbReference type="EMBL" id="ONZF01000002">
    <property type="protein sequence ID" value="SPJ23487.1"/>
    <property type="molecule type" value="Genomic_DNA"/>
</dbReference>
<dbReference type="Gene3D" id="3.40.50.300">
    <property type="entry name" value="P-loop containing nucleotide triphosphate hydrolases"/>
    <property type="match status" value="1"/>
</dbReference>
<sequence length="321" mass="35937">MTPGEPRLCFVTGMHRSGTTWLGHATSAITGTRLLDEPFHPNFGLRRVSDWYLDPDRLSDRDILFDGLRCLQDGTARFHRKVDLKRPLSTASVLVRGSGTERAFHAFHRAPTAFMAIKDPFLLRMTPLLLASGHRVIVSVRHPAAILRSLDRMGWRVSDRGTGDRIERMCAWWLDLYGPLLADPRVLRDQGLFVVPHETVFLDTDRLGRALAGFLGATDAGKASLDAFVSRSTRAKTVKPLHARQHDLARDSVVLSSGWRADWNMEVLSRFDRHVGASYAQFLAAGERCLDRASQSQTHHPEGSRASYPEKRDKPQAPAAQ</sequence>
<dbReference type="InterPro" id="IPR027417">
    <property type="entry name" value="P-loop_NTPase"/>
</dbReference>
<dbReference type="RefSeq" id="WP_108893314.1">
    <property type="nucleotide sequence ID" value="NZ_ONZF01000002.1"/>
</dbReference>
<reference evidence="2 3" key="1">
    <citation type="submission" date="2018-03" db="EMBL/GenBank/DDBJ databases">
        <authorList>
            <person name="Keele B.F."/>
        </authorList>
    </citation>
    <scope>NUCLEOTIDE SEQUENCE [LARGE SCALE GENOMIC DNA]</scope>
    <source>
        <strain evidence="2 3">CECT 8504</strain>
    </source>
</reference>
<dbReference type="Proteomes" id="UP000244912">
    <property type="component" value="Unassembled WGS sequence"/>
</dbReference>
<name>A0A2R8BTI2_9RHOB</name>
<feature type="region of interest" description="Disordered" evidence="1">
    <location>
        <begin position="291"/>
        <end position="321"/>
    </location>
</feature>